<dbReference type="AlphaFoldDB" id="A0A5J9TC41"/>
<keyword evidence="10" id="KW-1185">Reference proteome</keyword>
<dbReference type="Gramene" id="TVU08161">
    <property type="protein sequence ID" value="TVU08161"/>
    <property type="gene ID" value="EJB05_41552"/>
</dbReference>
<dbReference type="GO" id="GO:0043531">
    <property type="term" value="F:ADP binding"/>
    <property type="evidence" value="ECO:0007669"/>
    <property type="project" value="InterPro"/>
</dbReference>
<feature type="domain" description="Disease resistance N-terminal" evidence="8">
    <location>
        <begin position="6"/>
        <end position="89"/>
    </location>
</feature>
<comment type="caution">
    <text evidence="9">The sequence shown here is derived from an EMBL/GenBank/DDBJ whole genome shotgun (WGS) entry which is preliminary data.</text>
</comment>
<dbReference type="Gene3D" id="3.40.50.300">
    <property type="entry name" value="P-loop containing nucleotide triphosphate hydrolases"/>
    <property type="match status" value="1"/>
</dbReference>
<gene>
    <name evidence="9" type="ORF">EJB05_41552</name>
</gene>
<evidence type="ECO:0000259" key="8">
    <source>
        <dbReference type="Pfam" id="PF18052"/>
    </source>
</evidence>
<dbReference type="EMBL" id="RWGY01000039">
    <property type="protein sequence ID" value="TVU08161.1"/>
    <property type="molecule type" value="Genomic_DNA"/>
</dbReference>
<dbReference type="InterPro" id="IPR038005">
    <property type="entry name" value="RX-like_CC"/>
</dbReference>
<dbReference type="PANTHER" id="PTHR19338:SF73">
    <property type="entry name" value="DISEASE RESISTANCE PROTEIN RGA2-LIKE"/>
    <property type="match status" value="1"/>
</dbReference>
<dbReference type="GO" id="GO:0006952">
    <property type="term" value="P:defense response"/>
    <property type="evidence" value="ECO:0007669"/>
    <property type="project" value="UniProtKB-KW"/>
</dbReference>
<reference evidence="9 10" key="1">
    <citation type="journal article" date="2019" name="Sci. Rep.">
        <title>A high-quality genome of Eragrostis curvula grass provides insights into Poaceae evolution and supports new strategies to enhance forage quality.</title>
        <authorList>
            <person name="Carballo J."/>
            <person name="Santos B.A.C.M."/>
            <person name="Zappacosta D."/>
            <person name="Garbus I."/>
            <person name="Selva J.P."/>
            <person name="Gallo C.A."/>
            <person name="Diaz A."/>
            <person name="Albertini E."/>
            <person name="Caccamo M."/>
            <person name="Echenique V."/>
        </authorList>
    </citation>
    <scope>NUCLEOTIDE SEQUENCE [LARGE SCALE GENOMIC DNA]</scope>
    <source>
        <strain evidence="10">cv. Victoria</strain>
        <tissue evidence="9">Leaf</tissue>
    </source>
</reference>
<organism evidence="9 10">
    <name type="scientific">Eragrostis curvula</name>
    <name type="common">weeping love grass</name>
    <dbReference type="NCBI Taxonomy" id="38414"/>
    <lineage>
        <taxon>Eukaryota</taxon>
        <taxon>Viridiplantae</taxon>
        <taxon>Streptophyta</taxon>
        <taxon>Embryophyta</taxon>
        <taxon>Tracheophyta</taxon>
        <taxon>Spermatophyta</taxon>
        <taxon>Magnoliopsida</taxon>
        <taxon>Liliopsida</taxon>
        <taxon>Poales</taxon>
        <taxon>Poaceae</taxon>
        <taxon>PACMAD clade</taxon>
        <taxon>Chloridoideae</taxon>
        <taxon>Eragrostideae</taxon>
        <taxon>Eragrostidinae</taxon>
        <taxon>Eragrostis</taxon>
    </lineage>
</organism>
<dbReference type="Gene3D" id="1.20.5.4130">
    <property type="match status" value="1"/>
</dbReference>
<protein>
    <recommendedName>
        <fullName evidence="11">Rx N-terminal domain-containing protein</fullName>
    </recommendedName>
</protein>
<name>A0A5J9TC41_9POAL</name>
<evidence type="ECO:0000256" key="3">
    <source>
        <dbReference type="ARBA" id="ARBA00022737"/>
    </source>
</evidence>
<feature type="domain" description="NB-ARC" evidence="7">
    <location>
        <begin position="197"/>
        <end position="272"/>
    </location>
</feature>
<evidence type="ECO:0000259" key="7">
    <source>
        <dbReference type="Pfam" id="PF00931"/>
    </source>
</evidence>
<evidence type="ECO:0000313" key="10">
    <source>
        <dbReference type="Proteomes" id="UP000324897"/>
    </source>
</evidence>
<proteinExistence type="inferred from homology"/>
<evidence type="ECO:0000256" key="5">
    <source>
        <dbReference type="ARBA" id="ARBA00022821"/>
    </source>
</evidence>
<keyword evidence="6" id="KW-0175">Coiled coil</keyword>
<dbReference type="Pfam" id="PF00931">
    <property type="entry name" value="NB-ARC"/>
    <property type="match status" value="1"/>
</dbReference>
<keyword evidence="2" id="KW-0433">Leucine-rich repeat</keyword>
<accession>A0A5J9TC41</accession>
<keyword evidence="5" id="KW-0611">Plant defense</keyword>
<evidence type="ECO:0000256" key="2">
    <source>
        <dbReference type="ARBA" id="ARBA00022614"/>
    </source>
</evidence>
<evidence type="ECO:0000256" key="1">
    <source>
        <dbReference type="ARBA" id="ARBA00008894"/>
    </source>
</evidence>
<feature type="coiled-coil region" evidence="6">
    <location>
        <begin position="114"/>
        <end position="141"/>
    </location>
</feature>
<dbReference type="InterPro" id="IPR002182">
    <property type="entry name" value="NB-ARC"/>
</dbReference>
<evidence type="ECO:0000256" key="6">
    <source>
        <dbReference type="SAM" id="Coils"/>
    </source>
</evidence>
<comment type="similarity">
    <text evidence="1">Belongs to the disease resistance NB-LRR family.</text>
</comment>
<sequence>MASASITFVLNRLTDQAVKEAALLRGVDKDILLLRDKLEWLQTFIQHADQERRKGANNYIELWVRQTRDVAHDVEDVLDEFLRKADLDRLAAGRSAWGRWLKLATTFTTQVVVRHDLRARMDAIKDRLKEISENVDKYCKKQKQMSYNTSSSSANSSSNVAGWDEETEVFGFQEEESKLENYLLGKEENHLLGKDENQLLHKRRSIISIVEESGIGKSTLAWKVYDKSSIRKEFEVRAWINVPPQINDNDILYFIYKRLCPEADEEEPLPTEGVHQALKIFKQQTLLGDD</sequence>
<dbReference type="InterPro" id="IPR041118">
    <property type="entry name" value="Rx_N"/>
</dbReference>
<dbReference type="InterPro" id="IPR027417">
    <property type="entry name" value="P-loop_NTPase"/>
</dbReference>
<dbReference type="PANTHER" id="PTHR19338">
    <property type="entry name" value="TRANSLOCASE OF INNER MITOCHONDRIAL MEMBRANE 13 HOMOLOG"/>
    <property type="match status" value="1"/>
</dbReference>
<dbReference type="SUPFAM" id="SSF52540">
    <property type="entry name" value="P-loop containing nucleoside triphosphate hydrolases"/>
    <property type="match status" value="1"/>
</dbReference>
<evidence type="ECO:0000256" key="4">
    <source>
        <dbReference type="ARBA" id="ARBA00022741"/>
    </source>
</evidence>
<keyword evidence="3" id="KW-0677">Repeat</keyword>
<keyword evidence="4" id="KW-0547">Nucleotide-binding</keyword>
<dbReference type="CDD" id="cd14798">
    <property type="entry name" value="RX-CC_like"/>
    <property type="match status" value="1"/>
</dbReference>
<evidence type="ECO:0000313" key="9">
    <source>
        <dbReference type="EMBL" id="TVU08161.1"/>
    </source>
</evidence>
<dbReference type="OrthoDB" id="646832at2759"/>
<evidence type="ECO:0008006" key="11">
    <source>
        <dbReference type="Google" id="ProtNLM"/>
    </source>
</evidence>
<feature type="non-terminal residue" evidence="9">
    <location>
        <position position="1"/>
    </location>
</feature>
<dbReference type="Proteomes" id="UP000324897">
    <property type="component" value="Chromosome 3"/>
</dbReference>
<dbReference type="Pfam" id="PF18052">
    <property type="entry name" value="Rx_N"/>
    <property type="match status" value="1"/>
</dbReference>